<dbReference type="OrthoDB" id="55814at2157"/>
<name>A0A4Y5SQX5_9EURY</name>
<evidence type="ECO:0000259" key="1">
    <source>
        <dbReference type="Pfam" id="PF02900"/>
    </source>
</evidence>
<dbReference type="KEGG" id="tic:FH039_11435"/>
<dbReference type="EMBL" id="CP040846">
    <property type="protein sequence ID" value="QDA32561.1"/>
    <property type="molecule type" value="Genomic_DNA"/>
</dbReference>
<sequence length="263" mass="29507">MLAGIGLMPHGNPVLEPEDEETRKLAEVLKEIGRTFSDVDSYVLVSPHNARMSDHLGVVLAENLVSWLPFEGKEIPGEWKTDRGLAEKIYRVEKEAGMPVVDLNFASLRGEYSRWPLSWGELIPLSFLKKKPLVLITPSRGVSRETLVKFGEVLGDVLDMEEKKVALIISADHGHGHSENGPYGKVKESEEYDKLIMELINGNRIEELPKLPEELVRKALVDSYWGMLIMLGAMRKAEFELRTSAYACPTYFGMAGALWVRKG</sequence>
<organism evidence="2 3">
    <name type="scientific">Thermococcus indicus</name>
    <dbReference type="NCBI Taxonomy" id="2586643"/>
    <lineage>
        <taxon>Archaea</taxon>
        <taxon>Methanobacteriati</taxon>
        <taxon>Methanobacteriota</taxon>
        <taxon>Thermococci</taxon>
        <taxon>Thermococcales</taxon>
        <taxon>Thermococcaceae</taxon>
        <taxon>Thermococcus</taxon>
    </lineage>
</organism>
<accession>A0A4Y5SQX5</accession>
<dbReference type="CDD" id="cd07952">
    <property type="entry name" value="ED_3B_like"/>
    <property type="match status" value="1"/>
</dbReference>
<dbReference type="SUPFAM" id="SSF53213">
    <property type="entry name" value="LigB-like"/>
    <property type="match status" value="1"/>
</dbReference>
<keyword evidence="3" id="KW-1185">Reference proteome</keyword>
<dbReference type="GeneID" id="40475805"/>
<protein>
    <submittedName>
        <fullName evidence="2">Extradiol dioxygenase</fullName>
    </submittedName>
</protein>
<feature type="domain" description="Extradiol ring-cleavage dioxygenase class III enzyme subunit B" evidence="1">
    <location>
        <begin position="7"/>
        <end position="255"/>
    </location>
</feature>
<proteinExistence type="predicted"/>
<reference evidence="2 3" key="1">
    <citation type="submission" date="2019-06" db="EMBL/GenBank/DDBJ databases">
        <title>Thermococcus indicus sp. nov., a Fe(III)-reducing hyperthermophilic archaeon isolated from the Onnuri vent field of the Central Indian Ocean ridge.</title>
        <authorList>
            <person name="Lim J.K."/>
            <person name="Kim Y.J."/>
            <person name="Kwon K.K."/>
        </authorList>
    </citation>
    <scope>NUCLEOTIDE SEQUENCE [LARGE SCALE GENOMIC DNA]</scope>
    <source>
        <strain evidence="2 3">IOH1</strain>
    </source>
</reference>
<keyword evidence="2" id="KW-0223">Dioxygenase</keyword>
<evidence type="ECO:0000313" key="2">
    <source>
        <dbReference type="EMBL" id="QDA32561.1"/>
    </source>
</evidence>
<dbReference type="InterPro" id="IPR004183">
    <property type="entry name" value="Xdiol_dOase_suB"/>
</dbReference>
<evidence type="ECO:0000313" key="3">
    <source>
        <dbReference type="Proteomes" id="UP000306007"/>
    </source>
</evidence>
<gene>
    <name evidence="2" type="ORF">FH039_11435</name>
</gene>
<dbReference type="GO" id="GO:0016702">
    <property type="term" value="F:oxidoreductase activity, acting on single donors with incorporation of molecular oxygen, incorporation of two atoms of oxygen"/>
    <property type="evidence" value="ECO:0007669"/>
    <property type="project" value="UniProtKB-ARBA"/>
</dbReference>
<dbReference type="GO" id="GO:0008198">
    <property type="term" value="F:ferrous iron binding"/>
    <property type="evidence" value="ECO:0007669"/>
    <property type="project" value="InterPro"/>
</dbReference>
<keyword evidence="2" id="KW-0560">Oxidoreductase</keyword>
<dbReference type="Pfam" id="PF02900">
    <property type="entry name" value="LigB"/>
    <property type="match status" value="1"/>
</dbReference>
<dbReference type="AlphaFoldDB" id="A0A4Y5SQX5"/>
<dbReference type="Proteomes" id="UP000306007">
    <property type="component" value="Chromosome"/>
</dbReference>
<dbReference type="RefSeq" id="WP_139681868.1">
    <property type="nucleotide sequence ID" value="NZ_CP040846.1"/>
</dbReference>
<dbReference type="Gene3D" id="3.40.830.10">
    <property type="entry name" value="LigB-like"/>
    <property type="match status" value="1"/>
</dbReference>